<proteinExistence type="predicted"/>
<dbReference type="EMBL" id="LAZR01011352">
    <property type="protein sequence ID" value="KKM62173.1"/>
    <property type="molecule type" value="Genomic_DNA"/>
</dbReference>
<sequence>MAEANYHGRASNAWWGLDTAGTVAALSQIANVIEWTVNLVCSTAESTVMHASNRGKTREPGFKGGTATVTCNLPGDVVIDEGDEGSLELLRTALNADKGYTFGTAGVGNKGAICTGVDLGVDKDGIETVTYTFQATKIITSTMTKGS</sequence>
<name>A0A0F9IXU9_9ZZZZ</name>
<accession>A0A0F9IXU9</accession>
<organism evidence="1">
    <name type="scientific">marine sediment metagenome</name>
    <dbReference type="NCBI Taxonomy" id="412755"/>
    <lineage>
        <taxon>unclassified sequences</taxon>
        <taxon>metagenomes</taxon>
        <taxon>ecological metagenomes</taxon>
    </lineage>
</organism>
<reference evidence="1" key="1">
    <citation type="journal article" date="2015" name="Nature">
        <title>Complex archaea that bridge the gap between prokaryotes and eukaryotes.</title>
        <authorList>
            <person name="Spang A."/>
            <person name="Saw J.H."/>
            <person name="Jorgensen S.L."/>
            <person name="Zaremba-Niedzwiedzka K."/>
            <person name="Martijn J."/>
            <person name="Lind A.E."/>
            <person name="van Eijk R."/>
            <person name="Schleper C."/>
            <person name="Guy L."/>
            <person name="Ettema T.J."/>
        </authorList>
    </citation>
    <scope>NUCLEOTIDE SEQUENCE</scope>
</reference>
<comment type="caution">
    <text evidence="1">The sequence shown here is derived from an EMBL/GenBank/DDBJ whole genome shotgun (WGS) entry which is preliminary data.</text>
</comment>
<protein>
    <submittedName>
        <fullName evidence="1">Uncharacterized protein</fullName>
    </submittedName>
</protein>
<gene>
    <name evidence="1" type="ORF">LCGC14_1524340</name>
</gene>
<evidence type="ECO:0000313" key="1">
    <source>
        <dbReference type="EMBL" id="KKM62173.1"/>
    </source>
</evidence>
<dbReference type="AlphaFoldDB" id="A0A0F9IXU9"/>